<dbReference type="Gene3D" id="2.160.20.10">
    <property type="entry name" value="Single-stranded right-handed beta-helix, Pectin lyase-like"/>
    <property type="match status" value="2"/>
</dbReference>
<dbReference type="InterPro" id="IPR011050">
    <property type="entry name" value="Pectin_lyase_fold/virulence"/>
</dbReference>
<proteinExistence type="predicted"/>
<dbReference type="SMART" id="SM00710">
    <property type="entry name" value="PbH1"/>
    <property type="match status" value="8"/>
</dbReference>
<dbReference type="InterPro" id="IPR006626">
    <property type="entry name" value="PbH1"/>
</dbReference>
<dbReference type="AlphaFoldDB" id="A0A6M3JMV7"/>
<name>A0A6M3JMV7_9ZZZZ</name>
<evidence type="ECO:0000313" key="1">
    <source>
        <dbReference type="EMBL" id="QJA71216.1"/>
    </source>
</evidence>
<sequence>MADKKISELTEATVLQTEFQFPVVDTVNGETKHMTALGLFGAYFPNHDATDQGATGDSDTIKYAVDTIAANNGTIFLRHNSGSATTTYTLSTSEVIPANINLVIQKGAILSIDNAITLTIYSPANIKAAPNQQIFSGAGTIAFTEKNAPAYAEWWGIDGTSDEVQINLALTAAGIVELLAGKTYDAKASITMVTGGELYGHGDTTIIKDSRGTSTVTGIINVISKNNWSIHDFKMDGSSADSTVAATDRGIIVSGTSKNWTIKDIWLSDIRYIGLYVRGGENGIIDRIKITTGCLSNGILIGPYTGDADPAKNITVSNIIIEDINGDGVGIWDQNDTGLTSHITVSNLIVKDWGQLSATQAFWIHDAKYVTLNGFTFSDTLSIGGTKGNGLHFEGARKSTFSNGVITGANRGINFSDAVYIVGHASAGNGLVSSFLNFSNIVCDSNWIGLNGPMTYVGTDSLVGHNITYSGCIFSNNTNYGVIHGGKKIQFIGGRCNGTTDNKGYRITGNGASVATNIQILGTESEDDAGWFFKDCSNVIFKNNLYSGATIGTAVSWDAAEDMSTVYGETVTVRIRDSVIAGTIYEIPVYYPVVVKGSVVTQAYLSFSAAITQNDTDYNRYRLQVNTVTGAGGNVLSEKLTKLTGGSNFAARATINMAITPEALAQTSGLRLYKAIFGAGQAEADGLVTINYITY</sequence>
<dbReference type="SUPFAM" id="SSF51126">
    <property type="entry name" value="Pectin lyase-like"/>
    <property type="match status" value="2"/>
</dbReference>
<organism evidence="1">
    <name type="scientific">viral metagenome</name>
    <dbReference type="NCBI Taxonomy" id="1070528"/>
    <lineage>
        <taxon>unclassified sequences</taxon>
        <taxon>metagenomes</taxon>
        <taxon>organismal metagenomes</taxon>
    </lineage>
</organism>
<dbReference type="EMBL" id="MT141856">
    <property type="protein sequence ID" value="QJA71216.1"/>
    <property type="molecule type" value="Genomic_DNA"/>
</dbReference>
<gene>
    <name evidence="1" type="ORF">MM415A03332_0002</name>
</gene>
<accession>A0A6M3JMV7</accession>
<reference evidence="1" key="1">
    <citation type="submission" date="2020-03" db="EMBL/GenBank/DDBJ databases">
        <title>The deep terrestrial virosphere.</title>
        <authorList>
            <person name="Holmfeldt K."/>
            <person name="Nilsson E."/>
            <person name="Simone D."/>
            <person name="Lopez-Fernandez M."/>
            <person name="Wu X."/>
            <person name="de Brujin I."/>
            <person name="Lundin D."/>
            <person name="Andersson A."/>
            <person name="Bertilsson S."/>
            <person name="Dopson M."/>
        </authorList>
    </citation>
    <scope>NUCLEOTIDE SEQUENCE</scope>
    <source>
        <strain evidence="1">MM415A03332</strain>
    </source>
</reference>
<protein>
    <submittedName>
        <fullName evidence="1">Uncharacterized protein</fullName>
    </submittedName>
</protein>
<dbReference type="InterPro" id="IPR012334">
    <property type="entry name" value="Pectin_lyas_fold"/>
</dbReference>